<dbReference type="InterPro" id="IPR046335">
    <property type="entry name" value="LacI/GalR-like_sensor"/>
</dbReference>
<dbReference type="PANTHER" id="PTHR30146">
    <property type="entry name" value="LACI-RELATED TRANSCRIPTIONAL REPRESSOR"/>
    <property type="match status" value="1"/>
</dbReference>
<dbReference type="PROSITE" id="PS50932">
    <property type="entry name" value="HTH_LACI_2"/>
    <property type="match status" value="1"/>
</dbReference>
<evidence type="ECO:0000259" key="5">
    <source>
        <dbReference type="PROSITE" id="PS50932"/>
    </source>
</evidence>
<dbReference type="InterPro" id="IPR028082">
    <property type="entry name" value="Peripla_BP_I"/>
</dbReference>
<protein>
    <submittedName>
        <fullName evidence="6">LacI family transcriptional regulator</fullName>
    </submittedName>
</protein>
<dbReference type="InterPro" id="IPR000843">
    <property type="entry name" value="HTH_LacI"/>
</dbReference>
<dbReference type="Gene3D" id="3.40.50.2300">
    <property type="match status" value="2"/>
</dbReference>
<dbReference type="SUPFAM" id="SSF47413">
    <property type="entry name" value="lambda repressor-like DNA-binding domains"/>
    <property type="match status" value="1"/>
</dbReference>
<dbReference type="GO" id="GO:0003700">
    <property type="term" value="F:DNA-binding transcription factor activity"/>
    <property type="evidence" value="ECO:0007669"/>
    <property type="project" value="TreeGrafter"/>
</dbReference>
<sequence length="336" mass="37562">MTVTIKDIAKLANVSHTTVSRALNNSPFIKEKTKQKILSIAKQLNYSPNVHARGLVSQKSFTIGLFFTSLTEGTSSSFFVDALKGVNSVMTEHYNLFVRGIDDFHDYTTIHKQRYDGILLMSQSEHDEAFIHHVKKQGIPIIVLNRRVESNEVMNILADDSQGAYQAADYFIQHGHEQIAIIEGKEGFKSTQERKAGFLQALIDHHVPMKKEYMITGDYHMKSGYESMETLLSLDDPPTALFCSNDDMAIGAMNALYAKGKTCPGDISIIGFDDIAFSSYTTPALTTVKKPIEKMCALGAEAILSVINGEEQEEDHMEKVYVHTELMIRDSVKKVQ</sequence>
<dbReference type="Gene3D" id="1.10.260.40">
    <property type="entry name" value="lambda repressor-like DNA-binding domains"/>
    <property type="match status" value="1"/>
</dbReference>
<organism evidence="6 7">
    <name type="scientific">Bacillus zhangzhouensis</name>
    <dbReference type="NCBI Taxonomy" id="1178540"/>
    <lineage>
        <taxon>Bacteria</taxon>
        <taxon>Bacillati</taxon>
        <taxon>Bacillota</taxon>
        <taxon>Bacilli</taxon>
        <taxon>Bacillales</taxon>
        <taxon>Bacillaceae</taxon>
        <taxon>Bacillus</taxon>
    </lineage>
</organism>
<dbReference type="Proteomes" id="UP000028091">
    <property type="component" value="Unassembled WGS sequence"/>
</dbReference>
<dbReference type="GO" id="GO:0000976">
    <property type="term" value="F:transcription cis-regulatory region binding"/>
    <property type="evidence" value="ECO:0007669"/>
    <property type="project" value="TreeGrafter"/>
</dbReference>
<evidence type="ECO:0000256" key="4">
    <source>
        <dbReference type="ARBA" id="ARBA00023163"/>
    </source>
</evidence>
<dbReference type="CDD" id="cd06267">
    <property type="entry name" value="PBP1_LacI_sugar_binding-like"/>
    <property type="match status" value="1"/>
</dbReference>
<keyword evidence="3" id="KW-0238">DNA-binding</keyword>
<comment type="caution">
    <text evidence="6">The sequence shown here is derived from an EMBL/GenBank/DDBJ whole genome shotgun (WGS) entry which is preliminary data.</text>
</comment>
<dbReference type="PANTHER" id="PTHR30146:SF148">
    <property type="entry name" value="HTH-TYPE TRANSCRIPTIONAL REPRESSOR PURR-RELATED"/>
    <property type="match status" value="1"/>
</dbReference>
<dbReference type="PRINTS" id="PR00036">
    <property type="entry name" value="HTHLACI"/>
</dbReference>
<dbReference type="Pfam" id="PF13377">
    <property type="entry name" value="Peripla_BP_3"/>
    <property type="match status" value="1"/>
</dbReference>
<dbReference type="PROSITE" id="PS00356">
    <property type="entry name" value="HTH_LACI_1"/>
    <property type="match status" value="1"/>
</dbReference>
<evidence type="ECO:0000313" key="6">
    <source>
        <dbReference type="EMBL" id="KEP28152.1"/>
    </source>
</evidence>
<keyword evidence="4" id="KW-0804">Transcription</keyword>
<keyword evidence="1" id="KW-0678">Repressor</keyword>
<proteinExistence type="predicted"/>
<dbReference type="CDD" id="cd01392">
    <property type="entry name" value="HTH_LacI"/>
    <property type="match status" value="1"/>
</dbReference>
<dbReference type="eggNOG" id="COG1609">
    <property type="taxonomic scope" value="Bacteria"/>
</dbReference>
<evidence type="ECO:0000313" key="7">
    <source>
        <dbReference type="Proteomes" id="UP000028091"/>
    </source>
</evidence>
<evidence type="ECO:0000256" key="3">
    <source>
        <dbReference type="ARBA" id="ARBA00023125"/>
    </source>
</evidence>
<accession>A0A081LFX6</accession>
<dbReference type="OrthoDB" id="9775106at2"/>
<dbReference type="Pfam" id="PF00356">
    <property type="entry name" value="LacI"/>
    <property type="match status" value="1"/>
</dbReference>
<feature type="domain" description="HTH lacI-type" evidence="5">
    <location>
        <begin position="3"/>
        <end position="57"/>
    </location>
</feature>
<gene>
    <name evidence="6" type="ORF">BA70_00750</name>
</gene>
<evidence type="ECO:0000256" key="2">
    <source>
        <dbReference type="ARBA" id="ARBA00023015"/>
    </source>
</evidence>
<dbReference type="SMART" id="SM00354">
    <property type="entry name" value="HTH_LACI"/>
    <property type="match status" value="1"/>
</dbReference>
<keyword evidence="2" id="KW-0805">Transcription regulation</keyword>
<name>A0A081LFX6_9BACI</name>
<dbReference type="EMBL" id="JOTP01000001">
    <property type="protein sequence ID" value="KEP28152.1"/>
    <property type="molecule type" value="Genomic_DNA"/>
</dbReference>
<reference evidence="6 7" key="1">
    <citation type="submission" date="2012-09" db="EMBL/GenBank/DDBJ databases">
        <title>Genome Sequence of Bacillus sp. DW5-4.</title>
        <authorList>
            <person name="Lai Q."/>
            <person name="Liu Y."/>
            <person name="Shao Z."/>
        </authorList>
    </citation>
    <scope>NUCLEOTIDE SEQUENCE [LARGE SCALE GENOMIC DNA]</scope>
    <source>
        <strain evidence="6 7">DW5-4</strain>
    </source>
</reference>
<dbReference type="RefSeq" id="WP_034316866.1">
    <property type="nucleotide sequence ID" value="NZ_JOTP01000001.1"/>
</dbReference>
<dbReference type="AlphaFoldDB" id="A0A081LFX6"/>
<dbReference type="SUPFAM" id="SSF53822">
    <property type="entry name" value="Periplasmic binding protein-like I"/>
    <property type="match status" value="1"/>
</dbReference>
<dbReference type="InterPro" id="IPR010982">
    <property type="entry name" value="Lambda_DNA-bd_dom_sf"/>
</dbReference>
<keyword evidence="7" id="KW-1185">Reference proteome</keyword>
<evidence type="ECO:0000256" key="1">
    <source>
        <dbReference type="ARBA" id="ARBA00022491"/>
    </source>
</evidence>